<dbReference type="EMBL" id="VCIW01000018">
    <property type="protein sequence ID" value="TLS49823.1"/>
    <property type="molecule type" value="Genomic_DNA"/>
</dbReference>
<evidence type="ECO:0000313" key="3">
    <source>
        <dbReference type="Proteomes" id="UP000309676"/>
    </source>
</evidence>
<keyword evidence="3" id="KW-1185">Reference proteome</keyword>
<evidence type="ECO:0000256" key="1">
    <source>
        <dbReference type="SAM" id="MobiDB-lite"/>
    </source>
</evidence>
<dbReference type="AlphaFoldDB" id="A0A5R9GAR6"/>
<evidence type="ECO:0000313" key="2">
    <source>
        <dbReference type="EMBL" id="TLS49823.1"/>
    </source>
</evidence>
<dbReference type="RefSeq" id="WP_138196643.1">
    <property type="nucleotide sequence ID" value="NZ_VCIW01000018.1"/>
</dbReference>
<dbReference type="OrthoDB" id="2476294at2"/>
<gene>
    <name evidence="2" type="ORF">FE782_22725</name>
</gene>
<feature type="region of interest" description="Disordered" evidence="1">
    <location>
        <begin position="63"/>
        <end position="108"/>
    </location>
</feature>
<proteinExistence type="predicted"/>
<sequence>MSMKGVEMQIAIPRTNEATSVQNHLNHKPTYDQAVLANQTTKLAERRKKVSAEVDASAFLNVKEEGNGGSAARRNAAKPRAAGKEEDARLPGTDSGHPYKGKHIDISL</sequence>
<reference evidence="2 3" key="1">
    <citation type="submission" date="2019-05" db="EMBL/GenBank/DDBJ databases">
        <authorList>
            <person name="Narsing Rao M.P."/>
            <person name="Li W.J."/>
        </authorList>
    </citation>
    <scope>NUCLEOTIDE SEQUENCE [LARGE SCALE GENOMIC DNA]</scope>
    <source>
        <strain evidence="2 3">SYSU_K30003</strain>
    </source>
</reference>
<feature type="compositionally biased region" description="Low complexity" evidence="1">
    <location>
        <begin position="70"/>
        <end position="80"/>
    </location>
</feature>
<name>A0A5R9GAR6_9BACL</name>
<accession>A0A5R9GAR6</accession>
<comment type="caution">
    <text evidence="2">The sequence shown here is derived from an EMBL/GenBank/DDBJ whole genome shotgun (WGS) entry which is preliminary data.</text>
</comment>
<protein>
    <submittedName>
        <fullName evidence="2">Uncharacterized protein</fullName>
    </submittedName>
</protein>
<organism evidence="2 3">
    <name type="scientific">Paenibacillus antri</name>
    <dbReference type="NCBI Taxonomy" id="2582848"/>
    <lineage>
        <taxon>Bacteria</taxon>
        <taxon>Bacillati</taxon>
        <taxon>Bacillota</taxon>
        <taxon>Bacilli</taxon>
        <taxon>Bacillales</taxon>
        <taxon>Paenibacillaceae</taxon>
        <taxon>Paenibacillus</taxon>
    </lineage>
</organism>
<dbReference type="Proteomes" id="UP000309676">
    <property type="component" value="Unassembled WGS sequence"/>
</dbReference>